<sequence>MVWYLTSFPSLTLELMHSKNNAQRKQITRIWLPVKLSVRGLVTQIVEGPFQARNSTDQVIN</sequence>
<dbReference type="EMBL" id="CM008054">
    <property type="protein sequence ID" value="PVH31477.1"/>
    <property type="molecule type" value="Genomic_DNA"/>
</dbReference>
<protein>
    <submittedName>
        <fullName evidence="1">Uncharacterized protein</fullName>
    </submittedName>
</protein>
<organism evidence="1">
    <name type="scientific">Panicum hallii</name>
    <dbReference type="NCBI Taxonomy" id="206008"/>
    <lineage>
        <taxon>Eukaryota</taxon>
        <taxon>Viridiplantae</taxon>
        <taxon>Streptophyta</taxon>
        <taxon>Embryophyta</taxon>
        <taxon>Tracheophyta</taxon>
        <taxon>Spermatophyta</taxon>
        <taxon>Magnoliopsida</taxon>
        <taxon>Liliopsida</taxon>
        <taxon>Poales</taxon>
        <taxon>Poaceae</taxon>
        <taxon>PACMAD clade</taxon>
        <taxon>Panicoideae</taxon>
        <taxon>Panicodae</taxon>
        <taxon>Paniceae</taxon>
        <taxon>Panicinae</taxon>
        <taxon>Panicum</taxon>
        <taxon>Panicum sect. Panicum</taxon>
    </lineage>
</organism>
<dbReference type="Proteomes" id="UP000243499">
    <property type="component" value="Chromosome 9"/>
</dbReference>
<evidence type="ECO:0000313" key="1">
    <source>
        <dbReference type="EMBL" id="PVH31477.1"/>
    </source>
</evidence>
<reference evidence="1" key="1">
    <citation type="submission" date="2018-04" db="EMBL/GenBank/DDBJ databases">
        <title>WGS assembly of Panicum hallii.</title>
        <authorList>
            <person name="Lovell J."/>
            <person name="Jenkins J."/>
            <person name="Lowry D."/>
            <person name="Mamidi S."/>
            <person name="Sreedasyam A."/>
            <person name="Weng X."/>
            <person name="Barry K."/>
            <person name="Bonette J."/>
            <person name="Campitelli B."/>
            <person name="Daum C."/>
            <person name="Gordon S."/>
            <person name="Gould B."/>
            <person name="Lipzen A."/>
            <person name="Macqueen A."/>
            <person name="Palacio-Mejia J."/>
            <person name="Plott C."/>
            <person name="Shakirov E."/>
            <person name="Shu S."/>
            <person name="Yoshinaga Y."/>
            <person name="Zane M."/>
            <person name="Rokhsar D."/>
            <person name="Grimwood J."/>
            <person name="Schmutz J."/>
            <person name="Juenger T."/>
        </authorList>
    </citation>
    <scope>NUCLEOTIDE SEQUENCE [LARGE SCALE GENOMIC DNA]</scope>
    <source>
        <strain evidence="1">FIL2</strain>
    </source>
</reference>
<gene>
    <name evidence="1" type="ORF">PAHAL_9G155300</name>
</gene>
<proteinExistence type="predicted"/>
<dbReference type="Gramene" id="PVH31477">
    <property type="protein sequence ID" value="PVH31477"/>
    <property type="gene ID" value="PAHAL_9G155300"/>
</dbReference>
<dbReference type="AlphaFoldDB" id="A0A2T8I1B8"/>
<accession>A0A2T8I1B8</accession>
<name>A0A2T8I1B8_9POAL</name>